<dbReference type="PANTHER" id="PTHR47968">
    <property type="entry name" value="CENTROMERE PROTEIN E"/>
    <property type="match status" value="1"/>
</dbReference>
<dbReference type="GO" id="GO:0007018">
    <property type="term" value="P:microtubule-based movement"/>
    <property type="evidence" value="ECO:0007669"/>
    <property type="project" value="InterPro"/>
</dbReference>
<evidence type="ECO:0000256" key="3">
    <source>
        <dbReference type="PROSITE-ProRule" id="PRU00283"/>
    </source>
</evidence>
<dbReference type="GO" id="GO:0003777">
    <property type="term" value="F:microtubule motor activity"/>
    <property type="evidence" value="ECO:0007669"/>
    <property type="project" value="InterPro"/>
</dbReference>
<comment type="similarity">
    <text evidence="3">Belongs to the TRAFAC class myosin-kinesin ATPase superfamily. Kinesin family.</text>
</comment>
<dbReference type="SUPFAM" id="SSF52540">
    <property type="entry name" value="P-loop containing nucleoside triphosphate hydrolases"/>
    <property type="match status" value="1"/>
</dbReference>
<organism evidence="6 7">
    <name type="scientific">Blepharisma stoltei</name>
    <dbReference type="NCBI Taxonomy" id="1481888"/>
    <lineage>
        <taxon>Eukaryota</taxon>
        <taxon>Sar</taxon>
        <taxon>Alveolata</taxon>
        <taxon>Ciliophora</taxon>
        <taxon>Postciliodesmatophora</taxon>
        <taxon>Heterotrichea</taxon>
        <taxon>Heterotrichida</taxon>
        <taxon>Blepharismidae</taxon>
        <taxon>Blepharisma</taxon>
    </lineage>
</organism>
<dbReference type="InterPro" id="IPR027640">
    <property type="entry name" value="Kinesin-like_fam"/>
</dbReference>
<dbReference type="AlphaFoldDB" id="A0AAU9IEI2"/>
<feature type="coiled-coil region" evidence="4">
    <location>
        <begin position="439"/>
        <end position="473"/>
    </location>
</feature>
<comment type="caution">
    <text evidence="6">The sequence shown here is derived from an EMBL/GenBank/DDBJ whole genome shotgun (WGS) entry which is preliminary data.</text>
</comment>
<evidence type="ECO:0000313" key="6">
    <source>
        <dbReference type="EMBL" id="CAG9311877.1"/>
    </source>
</evidence>
<dbReference type="Proteomes" id="UP001162131">
    <property type="component" value="Unassembled WGS sequence"/>
</dbReference>
<evidence type="ECO:0000256" key="1">
    <source>
        <dbReference type="ARBA" id="ARBA00023054"/>
    </source>
</evidence>
<accession>A0AAU9IEI2</accession>
<dbReference type="Gene3D" id="3.40.850.10">
    <property type="entry name" value="Kinesin motor domain"/>
    <property type="match status" value="1"/>
</dbReference>
<keyword evidence="3" id="KW-0547">Nucleotide-binding</keyword>
<dbReference type="PANTHER" id="PTHR47968:SF75">
    <property type="entry name" value="CENTROMERE-ASSOCIATED PROTEIN E"/>
    <property type="match status" value="1"/>
</dbReference>
<dbReference type="InterPro" id="IPR036961">
    <property type="entry name" value="Kinesin_motor_dom_sf"/>
</dbReference>
<sequence>MRRSTRPRISIKEREETSKNIKVIARFRPLIDIELQLPETKLDQYAFPTDTSVSIKQGVESELLIYDRIFPPDATQAQIFEFIGKPIIEDVLTGYNGTVFAYGQTGSGKSFTMMGLDIYDKDSQGIIPRASKLVFESLSNIKNEAEITLKCSMLEIYKEKLKDLLGNNSANLKIKEDVRKGIYVHGLTEMYVVCEEEIMEVLSLGESNRTVASTKMNNVSSRSHQLFMLEINQKLANDSEKRGILNLVDLAGSEKVNQTGVTGNKLEEAKKINLSLSALGNVIHALTNGSEHIPYRDSKLTRLLQESLGGNYKTTLIVCCSPHPRNLDDTLNTLKFGQRAKTIKNQFKLNIKRSPEEYIRIINQLKQQLAEAKDEICRMRGYCPGEMTSPVSGVRSLTNISTTITEDILSPLTPMSGEDLGISFGQVRVKSFLDDFGPIDQIVEEITNLKQEKESSNERIAELEKELNHEMIKRLKAETSAMEYFQMYKKLSILNSNDEDSIRMIKGENEVLKRQVGILQHHLYQISERFNIMLGKLKAGENVAEWEFVDPKIDQLLAAELNVKTEESFLKTYKQSEVGIDIPIDTEYIQSQDEYAQEISLALETDAKLSSDVIIFQLKKQIIQSGLANSELLRCYYDIQWKYNLLKEKFNLKLLFGRNQEKKIAGYEEMVNHLHESYNKLISIIEKLETEHWNKEHILEMGTLKGKIIRPINIIPRNKSESPRREGKLRTSVSLKHHRIKDSPQPKSFVEHEEGYKLRSLETNLKVQTMFSQNLRNSYESVKNECSIFKSLLEAYQKQNLDNYMKEKLRWKKYLEQLKKTCDKELLRKQLEINKLHEVLGDWIKKYMELQEIVAIPQMKTKDFEATKSFINKFDMLLKETDLAIKPSQLSLVNSPLHSQFKKPNFLSINCQSGDISPPPLDD</sequence>
<dbReference type="PROSITE" id="PS50067">
    <property type="entry name" value="KINESIN_MOTOR_2"/>
    <property type="match status" value="1"/>
</dbReference>
<proteinExistence type="inferred from homology"/>
<dbReference type="EMBL" id="CAJZBQ010000005">
    <property type="protein sequence ID" value="CAG9311877.1"/>
    <property type="molecule type" value="Genomic_DNA"/>
</dbReference>
<evidence type="ECO:0000259" key="5">
    <source>
        <dbReference type="PROSITE" id="PS50067"/>
    </source>
</evidence>
<feature type="binding site" evidence="3">
    <location>
        <begin position="103"/>
        <end position="110"/>
    </location>
    <ligand>
        <name>ATP</name>
        <dbReference type="ChEBI" id="CHEBI:30616"/>
    </ligand>
</feature>
<protein>
    <recommendedName>
        <fullName evidence="5">Kinesin motor domain-containing protein</fullName>
    </recommendedName>
</protein>
<keyword evidence="1 4" id="KW-0175">Coiled coil</keyword>
<dbReference type="InterPro" id="IPR027417">
    <property type="entry name" value="P-loop_NTPase"/>
</dbReference>
<dbReference type="SMART" id="SM00129">
    <property type="entry name" value="KISc"/>
    <property type="match status" value="1"/>
</dbReference>
<dbReference type="GO" id="GO:0005524">
    <property type="term" value="F:ATP binding"/>
    <property type="evidence" value="ECO:0007669"/>
    <property type="project" value="UniProtKB-UniRule"/>
</dbReference>
<dbReference type="InterPro" id="IPR001752">
    <property type="entry name" value="Kinesin_motor_dom"/>
</dbReference>
<feature type="domain" description="Kinesin motor" evidence="5">
    <location>
        <begin position="20"/>
        <end position="343"/>
    </location>
</feature>
<keyword evidence="7" id="KW-1185">Reference proteome</keyword>
<reference evidence="6" key="1">
    <citation type="submission" date="2021-09" db="EMBL/GenBank/DDBJ databases">
        <authorList>
            <consortium name="AG Swart"/>
            <person name="Singh M."/>
            <person name="Singh A."/>
            <person name="Seah K."/>
            <person name="Emmerich C."/>
        </authorList>
    </citation>
    <scope>NUCLEOTIDE SEQUENCE</scope>
    <source>
        <strain evidence="6">ATCC30299</strain>
    </source>
</reference>
<evidence type="ECO:0000256" key="4">
    <source>
        <dbReference type="SAM" id="Coils"/>
    </source>
</evidence>
<dbReference type="PRINTS" id="PR00380">
    <property type="entry name" value="KINESINHEAVY"/>
</dbReference>
<evidence type="ECO:0000313" key="7">
    <source>
        <dbReference type="Proteomes" id="UP001162131"/>
    </source>
</evidence>
<keyword evidence="3" id="KW-0067">ATP-binding</keyword>
<dbReference type="Pfam" id="PF00225">
    <property type="entry name" value="Kinesin"/>
    <property type="match status" value="1"/>
</dbReference>
<dbReference type="GO" id="GO:0008017">
    <property type="term" value="F:microtubule binding"/>
    <property type="evidence" value="ECO:0007669"/>
    <property type="project" value="InterPro"/>
</dbReference>
<keyword evidence="2 3" id="KW-0505">Motor protein</keyword>
<evidence type="ECO:0000256" key="2">
    <source>
        <dbReference type="ARBA" id="ARBA00023175"/>
    </source>
</evidence>
<name>A0AAU9IEI2_9CILI</name>
<gene>
    <name evidence="6" type="ORF">BSTOLATCC_MIC5137</name>
</gene>